<dbReference type="AlphaFoldDB" id="A0AAV5MSQ6"/>
<dbReference type="Gene3D" id="3.30.420.10">
    <property type="entry name" value="Ribonuclease H-like superfamily/Ribonuclease H"/>
    <property type="match status" value="1"/>
</dbReference>
<dbReference type="GO" id="GO:0004523">
    <property type="term" value="F:RNA-DNA hybrid ribonuclease activity"/>
    <property type="evidence" value="ECO:0007669"/>
    <property type="project" value="InterPro"/>
</dbReference>
<dbReference type="InterPro" id="IPR044730">
    <property type="entry name" value="RNase_H-like_dom_plant"/>
</dbReference>
<proteinExistence type="predicted"/>
<reference evidence="4 5" key="1">
    <citation type="journal article" date="2021" name="Commun. Biol.">
        <title>The genome of Shorea leprosula (Dipterocarpaceae) highlights the ecological relevance of drought in aseasonal tropical rainforests.</title>
        <authorList>
            <person name="Ng K.K.S."/>
            <person name="Kobayashi M.J."/>
            <person name="Fawcett J.A."/>
            <person name="Hatakeyama M."/>
            <person name="Paape T."/>
            <person name="Ng C.H."/>
            <person name="Ang C.C."/>
            <person name="Tnah L.H."/>
            <person name="Lee C.T."/>
            <person name="Nishiyama T."/>
            <person name="Sese J."/>
            <person name="O'Brien M.J."/>
            <person name="Copetti D."/>
            <person name="Mohd Noor M.I."/>
            <person name="Ong R.C."/>
            <person name="Putra M."/>
            <person name="Sireger I.Z."/>
            <person name="Indrioko S."/>
            <person name="Kosugi Y."/>
            <person name="Izuno A."/>
            <person name="Isagi Y."/>
            <person name="Lee S.L."/>
            <person name="Shimizu K.K."/>
        </authorList>
    </citation>
    <scope>NUCLEOTIDE SEQUENCE [LARGE SCALE GENOMIC DNA]</scope>
    <source>
        <strain evidence="4">214</strain>
    </source>
</reference>
<keyword evidence="5" id="KW-1185">Reference proteome</keyword>
<feature type="domain" description="Reverse transcriptase" evidence="1">
    <location>
        <begin position="11"/>
        <end position="110"/>
    </location>
</feature>
<dbReference type="Pfam" id="PF13966">
    <property type="entry name" value="zf-RVT"/>
    <property type="match status" value="1"/>
</dbReference>
<dbReference type="Proteomes" id="UP001054252">
    <property type="component" value="Unassembled WGS sequence"/>
</dbReference>
<sequence>MVMEKLAYLINQRVEEKLWKPFRISRGGLSVSHLFFADDIMLFAKASHQQLDVILDCLNSFAGCSGLVLNLNKSKLFLSPNIQSVVANSFSAKCNIPLSANLGKYLGVPILHKRKTGSDYRFILEKIQSKLAGWKKSLLSLAGRKTLIQSVTSAIPCYTMQTVLLPKSTCEAIDKLNRQFLWGSDTESRKPHLVNWESVCMSKEEGGLGLRSAWSNNRALVSKLGWKMITNDESLWCKALRAKYLKNKSLFNVQPPPSSSATWRSILSCRDVLKMGLRWRVGTGDNINFWNDIWVGDLPLRCHLVGPLDRDSLSWTVSHVISTSRDWKVEVLLELLPLEVVEEIRAIPLASQAEVCDTLYWAGTTDGNFTTKSAFSLIQRSHHQIVFPSFNWRWIWRLPCSERIRMFMWLVFKGRLFTNVHRYNCYLTSSPACPRCNLELETPFHILRDCQFARSVWAALGIRDLEFFTWDLTTWVQRATSSRRKFGDTQIPWTLVFLSALWLLWKDRNKLVFEQSSTLPFVLCSNILQHSHYTFLAQRSGFSARRRDLRWVAWKPPPLGWYKLNTDGALSHVTGLATAGGLVRDSYGKWVQGFTVNIGHTSSFMAELWGVREGIRTCRTLGITELVVEMDSMVAIQLLSGDRDPGGPASAILADIRALLATFSLL</sequence>
<comment type="caution">
    <text evidence="4">The sequence shown here is derived from an EMBL/GenBank/DDBJ whole genome shotgun (WGS) entry which is preliminary data.</text>
</comment>
<organism evidence="4 5">
    <name type="scientific">Rubroshorea leprosula</name>
    <dbReference type="NCBI Taxonomy" id="152421"/>
    <lineage>
        <taxon>Eukaryota</taxon>
        <taxon>Viridiplantae</taxon>
        <taxon>Streptophyta</taxon>
        <taxon>Embryophyta</taxon>
        <taxon>Tracheophyta</taxon>
        <taxon>Spermatophyta</taxon>
        <taxon>Magnoliopsida</taxon>
        <taxon>eudicotyledons</taxon>
        <taxon>Gunneridae</taxon>
        <taxon>Pentapetalae</taxon>
        <taxon>rosids</taxon>
        <taxon>malvids</taxon>
        <taxon>Malvales</taxon>
        <taxon>Dipterocarpaceae</taxon>
        <taxon>Rubroshorea</taxon>
    </lineage>
</organism>
<dbReference type="InterPro" id="IPR002156">
    <property type="entry name" value="RNaseH_domain"/>
</dbReference>
<dbReference type="InterPro" id="IPR000477">
    <property type="entry name" value="RT_dom"/>
</dbReference>
<feature type="domain" description="Reverse transcriptase zinc-binding" evidence="3">
    <location>
        <begin position="369"/>
        <end position="457"/>
    </location>
</feature>
<evidence type="ECO:0000259" key="1">
    <source>
        <dbReference type="Pfam" id="PF00078"/>
    </source>
</evidence>
<evidence type="ECO:0000259" key="2">
    <source>
        <dbReference type="Pfam" id="PF13456"/>
    </source>
</evidence>
<accession>A0AAV5MSQ6</accession>
<dbReference type="InterPro" id="IPR036397">
    <property type="entry name" value="RNaseH_sf"/>
</dbReference>
<dbReference type="GO" id="GO:0003676">
    <property type="term" value="F:nucleic acid binding"/>
    <property type="evidence" value="ECO:0007669"/>
    <property type="project" value="InterPro"/>
</dbReference>
<protein>
    <submittedName>
        <fullName evidence="4">Uncharacterized protein</fullName>
    </submittedName>
</protein>
<evidence type="ECO:0000313" key="4">
    <source>
        <dbReference type="EMBL" id="GKV52575.1"/>
    </source>
</evidence>
<evidence type="ECO:0000313" key="5">
    <source>
        <dbReference type="Proteomes" id="UP001054252"/>
    </source>
</evidence>
<dbReference type="CDD" id="cd06222">
    <property type="entry name" value="RNase_H_like"/>
    <property type="match status" value="1"/>
</dbReference>
<dbReference type="Pfam" id="PF00078">
    <property type="entry name" value="RVT_1"/>
    <property type="match status" value="1"/>
</dbReference>
<gene>
    <name evidence="4" type="ORF">SLEP1_g59152</name>
</gene>
<dbReference type="PANTHER" id="PTHR33116:SF70">
    <property type="entry name" value="NON-LTR RETROELEMENT REVERSE TRANSCRIPTASE-LIKE PROTEIN"/>
    <property type="match status" value="1"/>
</dbReference>
<dbReference type="InterPro" id="IPR012337">
    <property type="entry name" value="RNaseH-like_sf"/>
</dbReference>
<dbReference type="InterPro" id="IPR026960">
    <property type="entry name" value="RVT-Znf"/>
</dbReference>
<dbReference type="EMBL" id="BPVZ01000766">
    <property type="protein sequence ID" value="GKV52575.1"/>
    <property type="molecule type" value="Genomic_DNA"/>
</dbReference>
<dbReference type="PANTHER" id="PTHR33116">
    <property type="entry name" value="REVERSE TRANSCRIPTASE ZINC-BINDING DOMAIN-CONTAINING PROTEIN-RELATED-RELATED"/>
    <property type="match status" value="1"/>
</dbReference>
<name>A0AAV5MSQ6_9ROSI</name>
<feature type="domain" description="RNase H type-1" evidence="2">
    <location>
        <begin position="565"/>
        <end position="663"/>
    </location>
</feature>
<evidence type="ECO:0000259" key="3">
    <source>
        <dbReference type="Pfam" id="PF13966"/>
    </source>
</evidence>
<dbReference type="Pfam" id="PF13456">
    <property type="entry name" value="RVT_3"/>
    <property type="match status" value="1"/>
</dbReference>
<dbReference type="SUPFAM" id="SSF53098">
    <property type="entry name" value="Ribonuclease H-like"/>
    <property type="match status" value="1"/>
</dbReference>